<dbReference type="EMBL" id="JAWIZZ010000051">
    <property type="protein sequence ID" value="KAK5778744.1"/>
    <property type="molecule type" value="Genomic_DNA"/>
</dbReference>
<evidence type="ECO:0000256" key="2">
    <source>
        <dbReference type="SAM" id="SignalP"/>
    </source>
</evidence>
<feature type="chain" id="PRO_5042812463" evidence="2">
    <location>
        <begin position="16"/>
        <end position="256"/>
    </location>
</feature>
<feature type="compositionally biased region" description="Polar residues" evidence="1">
    <location>
        <begin position="171"/>
        <end position="184"/>
    </location>
</feature>
<accession>A0AAN7W0C7</accession>
<feature type="compositionally biased region" description="Low complexity" evidence="1">
    <location>
        <begin position="155"/>
        <end position="170"/>
    </location>
</feature>
<organism evidence="3 4">
    <name type="scientific">Arxiozyma heterogenica</name>
    <dbReference type="NCBI Taxonomy" id="278026"/>
    <lineage>
        <taxon>Eukaryota</taxon>
        <taxon>Fungi</taxon>
        <taxon>Dikarya</taxon>
        <taxon>Ascomycota</taxon>
        <taxon>Saccharomycotina</taxon>
        <taxon>Saccharomycetes</taxon>
        <taxon>Saccharomycetales</taxon>
        <taxon>Saccharomycetaceae</taxon>
        <taxon>Arxiozyma</taxon>
    </lineage>
</organism>
<sequence length="256" mass="26477">MDIILTRFLLGSASALSSYISYVTDSNGSTKAIGVIVVETPAVSQITSYIPGLVASASPLSTSTSYTTNSDGSSSPIDIVIVATPSIAPSSLGYHYWNSSSTSTAFSYSGMAESSKENTAATRNTETAGSNNWNTNKAEPSLSLSPSGMAESSKENTAATRNTETTGGNNWSTMKIGSSSRTNGVETEVGSLAGTTVNPLQVAVTQEPLHVSSQTAKPSGRSSAVTLSQYEASAPTTAAKWSSFALAFFSLLPFIF</sequence>
<dbReference type="Proteomes" id="UP001306508">
    <property type="component" value="Unassembled WGS sequence"/>
</dbReference>
<dbReference type="AlphaFoldDB" id="A0AAN7W0C7"/>
<evidence type="ECO:0000313" key="4">
    <source>
        <dbReference type="Proteomes" id="UP001306508"/>
    </source>
</evidence>
<name>A0AAN7W0C7_9SACH</name>
<feature type="signal peptide" evidence="2">
    <location>
        <begin position="1"/>
        <end position="15"/>
    </location>
</feature>
<reference evidence="4" key="1">
    <citation type="submission" date="2023-07" db="EMBL/GenBank/DDBJ databases">
        <title>A draft genome of Kazachstania heterogenica Y-27499.</title>
        <authorList>
            <person name="Donic C."/>
            <person name="Kralova J.S."/>
            <person name="Fidel L."/>
            <person name="Ben-Dor S."/>
            <person name="Jung S."/>
        </authorList>
    </citation>
    <scope>NUCLEOTIDE SEQUENCE [LARGE SCALE GENOMIC DNA]</scope>
    <source>
        <strain evidence="4">Y27499</strain>
    </source>
</reference>
<evidence type="ECO:0000313" key="3">
    <source>
        <dbReference type="EMBL" id="KAK5778744.1"/>
    </source>
</evidence>
<proteinExistence type="predicted"/>
<comment type="caution">
    <text evidence="3">The sequence shown here is derived from an EMBL/GenBank/DDBJ whole genome shotgun (WGS) entry which is preliminary data.</text>
</comment>
<keyword evidence="4" id="KW-1185">Reference proteome</keyword>
<feature type="compositionally biased region" description="Low complexity" evidence="1">
    <location>
        <begin position="117"/>
        <end position="128"/>
    </location>
</feature>
<keyword evidence="2" id="KW-0732">Signal</keyword>
<gene>
    <name evidence="3" type="ORF">RI543_003667</name>
</gene>
<protein>
    <submittedName>
        <fullName evidence="3">Uncharacterized protein</fullName>
    </submittedName>
</protein>
<feature type="region of interest" description="Disordered" evidence="1">
    <location>
        <begin position="117"/>
        <end position="184"/>
    </location>
</feature>
<evidence type="ECO:0000256" key="1">
    <source>
        <dbReference type="SAM" id="MobiDB-lite"/>
    </source>
</evidence>
<feature type="compositionally biased region" description="Polar residues" evidence="1">
    <location>
        <begin position="129"/>
        <end position="146"/>
    </location>
</feature>